<dbReference type="EC" id="2.7.10.2" evidence="2"/>
<organism evidence="10 11">
    <name type="scientific">Faecalibacterium gallinarum</name>
    <dbReference type="NCBI Taxonomy" id="2903556"/>
    <lineage>
        <taxon>Bacteria</taxon>
        <taxon>Bacillati</taxon>
        <taxon>Bacillota</taxon>
        <taxon>Clostridia</taxon>
        <taxon>Eubacteriales</taxon>
        <taxon>Oscillospiraceae</taxon>
        <taxon>Faecalibacterium</taxon>
    </lineage>
</organism>
<evidence type="ECO:0000259" key="9">
    <source>
        <dbReference type="Pfam" id="PF13614"/>
    </source>
</evidence>
<protein>
    <recommendedName>
        <fullName evidence="2">non-specific protein-tyrosine kinase</fullName>
        <ecNumber evidence="2">2.7.10.2</ecNumber>
    </recommendedName>
</protein>
<dbReference type="EMBL" id="BQKV01000098">
    <property type="protein sequence ID" value="GJN65473.1"/>
    <property type="molecule type" value="Genomic_DNA"/>
</dbReference>
<evidence type="ECO:0000256" key="1">
    <source>
        <dbReference type="ARBA" id="ARBA00007316"/>
    </source>
</evidence>
<evidence type="ECO:0000256" key="8">
    <source>
        <dbReference type="ARBA" id="ARBA00051245"/>
    </source>
</evidence>
<evidence type="ECO:0000256" key="7">
    <source>
        <dbReference type="ARBA" id="ARBA00023137"/>
    </source>
</evidence>
<keyword evidence="6" id="KW-0067">ATP-binding</keyword>
<comment type="catalytic activity">
    <reaction evidence="8">
        <text>L-tyrosyl-[protein] + ATP = O-phospho-L-tyrosyl-[protein] + ADP + H(+)</text>
        <dbReference type="Rhea" id="RHEA:10596"/>
        <dbReference type="Rhea" id="RHEA-COMP:10136"/>
        <dbReference type="Rhea" id="RHEA-COMP:20101"/>
        <dbReference type="ChEBI" id="CHEBI:15378"/>
        <dbReference type="ChEBI" id="CHEBI:30616"/>
        <dbReference type="ChEBI" id="CHEBI:46858"/>
        <dbReference type="ChEBI" id="CHEBI:61978"/>
        <dbReference type="ChEBI" id="CHEBI:456216"/>
        <dbReference type="EC" id="2.7.10.2"/>
    </reaction>
</comment>
<dbReference type="GO" id="GO:0005524">
    <property type="term" value="F:ATP binding"/>
    <property type="evidence" value="ECO:0007669"/>
    <property type="project" value="UniProtKB-KW"/>
</dbReference>
<evidence type="ECO:0000313" key="10">
    <source>
        <dbReference type="EMBL" id="GJN65473.1"/>
    </source>
</evidence>
<keyword evidence="3" id="KW-0808">Transferase</keyword>
<dbReference type="AlphaFoldDB" id="A0AA37N618"/>
<dbReference type="Pfam" id="PF13614">
    <property type="entry name" value="AAA_31"/>
    <property type="match status" value="1"/>
</dbReference>
<dbReference type="PANTHER" id="PTHR32309:SF13">
    <property type="entry name" value="FERRIC ENTEROBACTIN TRANSPORT PROTEIN FEPE"/>
    <property type="match status" value="1"/>
</dbReference>
<evidence type="ECO:0000256" key="2">
    <source>
        <dbReference type="ARBA" id="ARBA00011903"/>
    </source>
</evidence>
<evidence type="ECO:0000256" key="4">
    <source>
        <dbReference type="ARBA" id="ARBA00022741"/>
    </source>
</evidence>
<dbReference type="RefSeq" id="WP_238317689.1">
    <property type="nucleotide sequence ID" value="NZ_BQKV01000098.1"/>
</dbReference>
<dbReference type="InterPro" id="IPR027417">
    <property type="entry name" value="P-loop_NTPase"/>
</dbReference>
<evidence type="ECO:0000256" key="5">
    <source>
        <dbReference type="ARBA" id="ARBA00022777"/>
    </source>
</evidence>
<gene>
    <name evidence="10" type="ORF">JCM17207_20980</name>
</gene>
<dbReference type="PANTHER" id="PTHR32309">
    <property type="entry name" value="TYROSINE-PROTEIN KINASE"/>
    <property type="match status" value="1"/>
</dbReference>
<dbReference type="InterPro" id="IPR050445">
    <property type="entry name" value="Bact_polysacc_biosynth/exp"/>
</dbReference>
<dbReference type="InterPro" id="IPR025669">
    <property type="entry name" value="AAA_dom"/>
</dbReference>
<accession>A0AA37N618</accession>
<proteinExistence type="inferred from homology"/>
<evidence type="ECO:0000313" key="11">
    <source>
        <dbReference type="Proteomes" id="UP001055185"/>
    </source>
</evidence>
<feature type="domain" description="AAA" evidence="9">
    <location>
        <begin position="47"/>
        <end position="159"/>
    </location>
</feature>
<evidence type="ECO:0000256" key="6">
    <source>
        <dbReference type="ARBA" id="ARBA00022840"/>
    </source>
</evidence>
<dbReference type="Proteomes" id="UP001055185">
    <property type="component" value="Unassembled WGS sequence"/>
</dbReference>
<reference evidence="10" key="1">
    <citation type="journal article" date="2022" name="Int. J. Syst. Evol. Microbiol.">
        <title>Genome-based, phenotypic and chemotaxonomic classification of Faecalibacterium strains: proposal of three novel species Faecalibacterium duncaniae sp. nov., Faecalibacterium hattorii sp. nov. and Faecalibacterium gallinarum sp. nov. .</title>
        <authorList>
            <person name="Sakamoto M."/>
            <person name="Sakurai N."/>
            <person name="Tanno H."/>
            <person name="Iino T."/>
            <person name="Ohkuma M."/>
            <person name="Endo A."/>
        </authorList>
    </citation>
    <scope>NUCLEOTIDE SEQUENCE</scope>
    <source>
        <strain evidence="10">JCM 17207</strain>
    </source>
</reference>
<dbReference type="CDD" id="cd05387">
    <property type="entry name" value="BY-kinase"/>
    <property type="match status" value="1"/>
</dbReference>
<dbReference type="InterPro" id="IPR005702">
    <property type="entry name" value="Wzc-like_C"/>
</dbReference>
<dbReference type="SUPFAM" id="SSF52540">
    <property type="entry name" value="P-loop containing nucleoside triphosphate hydrolases"/>
    <property type="match status" value="1"/>
</dbReference>
<evidence type="ECO:0000256" key="3">
    <source>
        <dbReference type="ARBA" id="ARBA00022679"/>
    </source>
</evidence>
<name>A0AA37N618_9FIRM</name>
<dbReference type="GO" id="GO:0005886">
    <property type="term" value="C:plasma membrane"/>
    <property type="evidence" value="ECO:0007669"/>
    <property type="project" value="TreeGrafter"/>
</dbReference>
<dbReference type="Gene3D" id="3.40.50.300">
    <property type="entry name" value="P-loop containing nucleotide triphosphate hydrolases"/>
    <property type="match status" value="1"/>
</dbReference>
<sequence>MKELEIKQLGELPFGVTEALNQLRINLGFCGGGIKIVMMTSSVPNEGKSFLTLHLWKMMAEVGVKTLLIDCDFRNSEMRRKYGIHSTSGQKLIGGAHYLAGQASLEEVIYKTNVPNGYMIPVASTIANPTILLESDNFSRMVEECAGQFSYILLDTPPLGRVADALTIARHCHGSVLVVRSGSTPRKLVENSAQLLRRTESPLLGVVLNRADVGSRSNAYYHRYYGSSDYGYGYGHSHNKPTTNGGK</sequence>
<comment type="caution">
    <text evidence="10">The sequence shown here is derived from an EMBL/GenBank/DDBJ whole genome shotgun (WGS) entry which is preliminary data.</text>
</comment>
<keyword evidence="4" id="KW-0547">Nucleotide-binding</keyword>
<keyword evidence="5 10" id="KW-0418">Kinase</keyword>
<dbReference type="GO" id="GO:0004715">
    <property type="term" value="F:non-membrane spanning protein tyrosine kinase activity"/>
    <property type="evidence" value="ECO:0007669"/>
    <property type="project" value="UniProtKB-EC"/>
</dbReference>
<dbReference type="NCBIfam" id="TIGR01007">
    <property type="entry name" value="eps_fam"/>
    <property type="match status" value="1"/>
</dbReference>
<keyword evidence="11" id="KW-1185">Reference proteome</keyword>
<comment type="similarity">
    <text evidence="1">Belongs to the CpsD/CapB family.</text>
</comment>
<keyword evidence="7" id="KW-0829">Tyrosine-protein kinase</keyword>